<feature type="active site" evidence="9">
    <location>
        <position position="466"/>
    </location>
</feature>
<evidence type="ECO:0000256" key="7">
    <source>
        <dbReference type="ARBA" id="ARBA00023326"/>
    </source>
</evidence>
<sequence>MKSLHYRFPLVVVLLVSLVVGGCCAHDYGDALDKCLLFFEGQRSGKLPASQRMTWRKDSALQDGRYLGVDLVGGYYDTGDNVKFGFPMAFTTTVLAWSIIEFGKEIGEQLDHAKEALRWATDYLLKATSETNKIYIQVGDPYADHNCWERPEDMDTLRTVYAVDTNKHGSEVAAEMAAALAAASIVFKSSDPSYSNMLLERSYQVFDFADKYRGSYSDNSSLGVWVCPFYCDGNGYEDELVWGAAWIYKASNNTWYWNYVMENIGQLESQEFGWDNKEAGIRVLIYKDLIASNDSNSNDLIAKAEDFACAVLPESPWKNVNYSAGGLLVKPGGSNMQNVAALSFLLLVLARDLSSQNNFVRCDSAVAYPNRLVEVAKSQTDYMLGSNPLQMSYMVGYGQKFPQRIHHRGSSLPSIDQHPGRIGCQDGKPYFESEGANPNLLVGAIVGGPNITDAYADSRSEFVESEPTTYINAPMVGVFAYFKANG</sequence>
<dbReference type="GeneID" id="105054348"/>
<evidence type="ECO:0000256" key="2">
    <source>
        <dbReference type="ARBA" id="ARBA00007072"/>
    </source>
</evidence>
<evidence type="ECO:0000256" key="6">
    <source>
        <dbReference type="ARBA" id="ARBA00023295"/>
    </source>
</evidence>
<name>A0A6I9RXH3_ELAGV</name>
<keyword evidence="3 8" id="KW-0378">Hydrolase</keyword>
<reference evidence="13" key="1">
    <citation type="submission" date="2025-08" db="UniProtKB">
        <authorList>
            <consortium name="RefSeq"/>
        </authorList>
    </citation>
    <scope>IDENTIFICATION</scope>
</reference>
<feature type="chain" id="PRO_5027144497" description="Endoglucanase" evidence="10">
    <location>
        <begin position="26"/>
        <end position="486"/>
    </location>
</feature>
<keyword evidence="10" id="KW-0732">Signal</keyword>
<feature type="signal peptide" evidence="10">
    <location>
        <begin position="1"/>
        <end position="25"/>
    </location>
</feature>
<comment type="similarity">
    <text evidence="2 8 10">Belongs to the glycosyl hydrolase 9 (cellulase E) family.</text>
</comment>
<proteinExistence type="inferred from homology"/>
<dbReference type="Pfam" id="PF00759">
    <property type="entry name" value="Glyco_hydro_9"/>
    <property type="match status" value="1"/>
</dbReference>
<dbReference type="PROSITE" id="PS00592">
    <property type="entry name" value="GH9_2"/>
    <property type="match status" value="1"/>
</dbReference>
<dbReference type="InterPro" id="IPR008928">
    <property type="entry name" value="6-hairpin_glycosidase_sf"/>
</dbReference>
<evidence type="ECO:0000256" key="3">
    <source>
        <dbReference type="ARBA" id="ARBA00022801"/>
    </source>
</evidence>
<evidence type="ECO:0000259" key="11">
    <source>
        <dbReference type="Pfam" id="PF00759"/>
    </source>
</evidence>
<feature type="active site" evidence="8">
    <location>
        <position position="406"/>
    </location>
</feature>
<dbReference type="PANTHER" id="PTHR22298">
    <property type="entry name" value="ENDO-1,4-BETA-GLUCANASE"/>
    <property type="match status" value="1"/>
</dbReference>
<keyword evidence="4 10" id="KW-0136">Cellulose degradation</keyword>
<accession>A0A6I9RXH3</accession>
<dbReference type="GO" id="GO:0008810">
    <property type="term" value="F:cellulase activity"/>
    <property type="evidence" value="ECO:0007669"/>
    <property type="project" value="UniProtKB-EC"/>
</dbReference>
<dbReference type="RefSeq" id="XP_010934146.2">
    <property type="nucleotide sequence ID" value="XM_010935844.2"/>
</dbReference>
<protein>
    <recommendedName>
        <fullName evidence="10">Endoglucanase</fullName>
        <ecNumber evidence="10">3.2.1.4</ecNumber>
    </recommendedName>
</protein>
<evidence type="ECO:0000256" key="4">
    <source>
        <dbReference type="ARBA" id="ARBA00023001"/>
    </source>
</evidence>
<dbReference type="InterPro" id="IPR012341">
    <property type="entry name" value="6hp_glycosidase-like_sf"/>
</dbReference>
<keyword evidence="12" id="KW-1185">Reference proteome</keyword>
<keyword evidence="6 8" id="KW-0326">Glycosidase</keyword>
<dbReference type="KEGG" id="egu:105054348"/>
<dbReference type="PROSITE" id="PS00698">
    <property type="entry name" value="GH9_3"/>
    <property type="match status" value="1"/>
</dbReference>
<dbReference type="SUPFAM" id="SSF48208">
    <property type="entry name" value="Six-hairpin glycosidases"/>
    <property type="match status" value="1"/>
</dbReference>
<dbReference type="GO" id="GO:0030245">
    <property type="term" value="P:cellulose catabolic process"/>
    <property type="evidence" value="ECO:0007669"/>
    <property type="project" value="UniProtKB-KW"/>
</dbReference>
<dbReference type="InterPro" id="IPR033126">
    <property type="entry name" value="Glyco_hydro_9_Asp/Glu_AS"/>
</dbReference>
<dbReference type="InParanoid" id="A0A6I9RXH3"/>
<dbReference type="Proteomes" id="UP000504607">
    <property type="component" value="Chromosome 11"/>
</dbReference>
<organism evidence="12 13">
    <name type="scientific">Elaeis guineensis var. tenera</name>
    <name type="common">Oil palm</name>
    <dbReference type="NCBI Taxonomy" id="51953"/>
    <lineage>
        <taxon>Eukaryota</taxon>
        <taxon>Viridiplantae</taxon>
        <taxon>Streptophyta</taxon>
        <taxon>Embryophyta</taxon>
        <taxon>Tracheophyta</taxon>
        <taxon>Spermatophyta</taxon>
        <taxon>Magnoliopsida</taxon>
        <taxon>Liliopsida</taxon>
        <taxon>Arecaceae</taxon>
        <taxon>Arecoideae</taxon>
        <taxon>Cocoseae</taxon>
        <taxon>Elaeidinae</taxon>
        <taxon>Elaeis</taxon>
    </lineage>
</organism>
<evidence type="ECO:0000256" key="9">
    <source>
        <dbReference type="PROSITE-ProRule" id="PRU10060"/>
    </source>
</evidence>
<dbReference type="PROSITE" id="PS51257">
    <property type="entry name" value="PROKAR_LIPOPROTEIN"/>
    <property type="match status" value="1"/>
</dbReference>
<keyword evidence="5 8" id="KW-0119">Carbohydrate metabolism</keyword>
<evidence type="ECO:0000256" key="1">
    <source>
        <dbReference type="ARBA" id="ARBA00000966"/>
    </source>
</evidence>
<dbReference type="EC" id="3.2.1.4" evidence="10"/>
<evidence type="ECO:0000256" key="5">
    <source>
        <dbReference type="ARBA" id="ARBA00023277"/>
    </source>
</evidence>
<gene>
    <name evidence="13" type="primary">LOC105054348</name>
</gene>
<evidence type="ECO:0000313" key="12">
    <source>
        <dbReference type="Proteomes" id="UP000504607"/>
    </source>
</evidence>
<evidence type="ECO:0000256" key="8">
    <source>
        <dbReference type="PROSITE-ProRule" id="PRU10059"/>
    </source>
</evidence>
<dbReference type="InterPro" id="IPR001701">
    <property type="entry name" value="Glyco_hydro_9"/>
</dbReference>
<evidence type="ECO:0000313" key="13">
    <source>
        <dbReference type="RefSeq" id="XP_010934146.2"/>
    </source>
</evidence>
<dbReference type="Gene3D" id="1.50.10.10">
    <property type="match status" value="1"/>
</dbReference>
<feature type="active site" evidence="9">
    <location>
        <position position="457"/>
    </location>
</feature>
<evidence type="ECO:0000256" key="10">
    <source>
        <dbReference type="RuleBase" id="RU361166"/>
    </source>
</evidence>
<dbReference type="AlphaFoldDB" id="A0A6I9RXH3"/>
<dbReference type="InterPro" id="IPR018221">
    <property type="entry name" value="Glyco_hydro_9_His_AS"/>
</dbReference>
<keyword evidence="7 8" id="KW-0624">Polysaccharide degradation</keyword>
<dbReference type="OrthoDB" id="10257085at2759"/>
<comment type="catalytic activity">
    <reaction evidence="1 10">
        <text>Endohydrolysis of (1-&gt;4)-beta-D-glucosidic linkages in cellulose, lichenin and cereal beta-D-glucans.</text>
        <dbReference type="EC" id="3.2.1.4"/>
    </reaction>
</comment>
<dbReference type="FunFam" id="1.50.10.10:FF:000020">
    <property type="entry name" value="Endoglucanase"/>
    <property type="match status" value="1"/>
</dbReference>
<feature type="domain" description="Glycoside hydrolase family 9" evidence="11">
    <location>
        <begin position="28"/>
        <end position="478"/>
    </location>
</feature>